<feature type="compositionally biased region" description="Low complexity" evidence="5">
    <location>
        <begin position="280"/>
        <end position="298"/>
    </location>
</feature>
<dbReference type="PANTHER" id="PTHR14742:SF0">
    <property type="entry name" value="RIBONUCLEASE P PROTEIN SUBUNIT P21"/>
    <property type="match status" value="1"/>
</dbReference>
<evidence type="ECO:0000313" key="6">
    <source>
        <dbReference type="EMBL" id="KAG7388337.1"/>
    </source>
</evidence>
<feature type="region of interest" description="Disordered" evidence="5">
    <location>
        <begin position="234"/>
        <end position="333"/>
    </location>
</feature>
<comment type="caution">
    <text evidence="6">The sequence shown here is derived from an EMBL/GenBank/DDBJ whole genome shotgun (WGS) entry which is preliminary data.</text>
</comment>
<comment type="similarity">
    <text evidence="4">Belongs to the eukaryotic/archaeal RNase P protein component 4 family.</text>
</comment>
<gene>
    <name evidence="6" type="ORF">PHYPSEUDO_012715</name>
</gene>
<proteinExistence type="inferred from homology"/>
<name>A0A8T1W3Y7_9STRA</name>
<keyword evidence="3" id="KW-0862">Zinc</keyword>
<feature type="region of interest" description="Disordered" evidence="5">
    <location>
        <begin position="180"/>
        <end position="208"/>
    </location>
</feature>
<evidence type="ECO:0000313" key="7">
    <source>
        <dbReference type="Proteomes" id="UP000694044"/>
    </source>
</evidence>
<evidence type="ECO:0000256" key="5">
    <source>
        <dbReference type="SAM" id="MobiDB-lite"/>
    </source>
</evidence>
<keyword evidence="2" id="KW-0479">Metal-binding</keyword>
<dbReference type="PANTHER" id="PTHR14742">
    <property type="entry name" value="RIBONUCLEASE P SUBUNIT P21"/>
    <property type="match status" value="1"/>
</dbReference>
<protein>
    <submittedName>
        <fullName evidence="6">Uncharacterized protein</fullName>
    </submittedName>
</protein>
<dbReference type="GO" id="GO:0008033">
    <property type="term" value="P:tRNA processing"/>
    <property type="evidence" value="ECO:0007669"/>
    <property type="project" value="UniProtKB-KW"/>
</dbReference>
<dbReference type="OrthoDB" id="128536at2759"/>
<dbReference type="AlphaFoldDB" id="A0A8T1W3Y7"/>
<dbReference type="EMBL" id="JAGDFM010000062">
    <property type="protein sequence ID" value="KAG7388337.1"/>
    <property type="molecule type" value="Genomic_DNA"/>
</dbReference>
<evidence type="ECO:0000256" key="2">
    <source>
        <dbReference type="ARBA" id="ARBA00022723"/>
    </source>
</evidence>
<reference evidence="6" key="1">
    <citation type="submission" date="2021-02" db="EMBL/GenBank/DDBJ databases">
        <authorList>
            <person name="Palmer J.M."/>
        </authorList>
    </citation>
    <scope>NUCLEOTIDE SEQUENCE</scope>
    <source>
        <strain evidence="6">SCRP734</strain>
    </source>
</reference>
<organism evidence="6 7">
    <name type="scientific">Phytophthora pseudosyringae</name>
    <dbReference type="NCBI Taxonomy" id="221518"/>
    <lineage>
        <taxon>Eukaryota</taxon>
        <taxon>Sar</taxon>
        <taxon>Stramenopiles</taxon>
        <taxon>Oomycota</taxon>
        <taxon>Peronosporomycetes</taxon>
        <taxon>Peronosporales</taxon>
        <taxon>Peronosporaceae</taxon>
        <taxon>Phytophthora</taxon>
    </lineage>
</organism>
<dbReference type="GO" id="GO:0005655">
    <property type="term" value="C:nucleolar ribonuclease P complex"/>
    <property type="evidence" value="ECO:0007669"/>
    <property type="project" value="TreeGrafter"/>
</dbReference>
<dbReference type="InterPro" id="IPR007175">
    <property type="entry name" value="Rpr2/Snm1/Rpp21"/>
</dbReference>
<dbReference type="Proteomes" id="UP000694044">
    <property type="component" value="Unassembled WGS sequence"/>
</dbReference>
<dbReference type="GO" id="GO:0046872">
    <property type="term" value="F:metal ion binding"/>
    <property type="evidence" value="ECO:0007669"/>
    <property type="project" value="UniProtKB-KW"/>
</dbReference>
<evidence type="ECO:0000256" key="1">
    <source>
        <dbReference type="ARBA" id="ARBA00022694"/>
    </source>
</evidence>
<sequence length="350" mass="37351">MLADNCTAVQFFLVFGTVGGRTNLTQYNDTDGCSARPWTRPNVPGRSKGAGMCAMNSRIFGLCSTRRAAVTSATISPVGIEMATVSTPAGAAPLGSLLLPEMKVASAENSRQLEKRFAFLWSSAHRLLPTSAALANHMIASMMQLARSSRAQLPQQVLDFICEDCGGLLVPSVSADVRVVPQSRQSPANRRLARQQRRAQLQNGSNGPRLVREALSTLVRVTCHRCRHANDRPGASVVHKAKNKKRTREEEEETVSGDHAAPEAKKLKAEGAEAAKSVEVKSAPPAAAAAAPSEVKAATTSVFAPPPSPPRKLLDGPKRKKKKKKPQPDAAVVAVKNSLGSFLQGLKARK</sequence>
<keyword evidence="7" id="KW-1185">Reference proteome</keyword>
<evidence type="ECO:0000256" key="4">
    <source>
        <dbReference type="ARBA" id="ARBA00038402"/>
    </source>
</evidence>
<dbReference type="Pfam" id="PF04032">
    <property type="entry name" value="Rpr2"/>
    <property type="match status" value="1"/>
</dbReference>
<feature type="compositionally biased region" description="Basic and acidic residues" evidence="5">
    <location>
        <begin position="260"/>
        <end position="279"/>
    </location>
</feature>
<accession>A0A8T1W3Y7</accession>
<evidence type="ECO:0000256" key="3">
    <source>
        <dbReference type="ARBA" id="ARBA00022833"/>
    </source>
</evidence>
<keyword evidence="1" id="KW-0819">tRNA processing</keyword>